<dbReference type="Gene3D" id="1.20.1250.20">
    <property type="entry name" value="MFS general substrate transporter like domains"/>
    <property type="match status" value="1"/>
</dbReference>
<dbReference type="PANTHER" id="PTHR11360:SF93">
    <property type="entry name" value="MONOCARBOXYLATE TRANSPORTER 7-LIKE PROTEIN"/>
    <property type="match status" value="1"/>
</dbReference>
<dbReference type="VEuPathDB" id="VectorBase:LLOJ007017"/>
<dbReference type="Proteomes" id="UP000092461">
    <property type="component" value="Unassembled WGS sequence"/>
</dbReference>
<keyword evidence="1" id="KW-1133">Transmembrane helix</keyword>
<dbReference type="InterPro" id="IPR050327">
    <property type="entry name" value="Proton-linked_MCT"/>
</dbReference>
<evidence type="ECO:0000313" key="3">
    <source>
        <dbReference type="Proteomes" id="UP000092461"/>
    </source>
</evidence>
<dbReference type="Pfam" id="PF07690">
    <property type="entry name" value="MFS_1"/>
    <property type="match status" value="1"/>
</dbReference>
<dbReference type="EMBL" id="AJWK01023173">
    <property type="status" value="NOT_ANNOTATED_CDS"/>
    <property type="molecule type" value="Genomic_DNA"/>
</dbReference>
<evidence type="ECO:0000256" key="1">
    <source>
        <dbReference type="SAM" id="Phobius"/>
    </source>
</evidence>
<feature type="transmembrane region" description="Helical" evidence="1">
    <location>
        <begin position="20"/>
        <end position="39"/>
    </location>
</feature>
<feature type="transmembrane region" description="Helical" evidence="1">
    <location>
        <begin position="51"/>
        <end position="70"/>
    </location>
</feature>
<keyword evidence="1" id="KW-0472">Membrane</keyword>
<organism evidence="2 3">
    <name type="scientific">Lutzomyia longipalpis</name>
    <name type="common">Sand fly</name>
    <dbReference type="NCBI Taxonomy" id="7200"/>
    <lineage>
        <taxon>Eukaryota</taxon>
        <taxon>Metazoa</taxon>
        <taxon>Ecdysozoa</taxon>
        <taxon>Arthropoda</taxon>
        <taxon>Hexapoda</taxon>
        <taxon>Insecta</taxon>
        <taxon>Pterygota</taxon>
        <taxon>Neoptera</taxon>
        <taxon>Endopterygota</taxon>
        <taxon>Diptera</taxon>
        <taxon>Nematocera</taxon>
        <taxon>Psychodoidea</taxon>
        <taxon>Psychodidae</taxon>
        <taxon>Lutzomyia</taxon>
        <taxon>Lutzomyia</taxon>
    </lineage>
</organism>
<proteinExistence type="predicted"/>
<keyword evidence="3" id="KW-1185">Reference proteome</keyword>
<dbReference type="EnsemblMetazoa" id="LLOJ007017-RA">
    <property type="protein sequence ID" value="LLOJ007017-PA"/>
    <property type="gene ID" value="LLOJ007017"/>
</dbReference>
<evidence type="ECO:0000313" key="2">
    <source>
        <dbReference type="EnsemblMetazoa" id="LLOJ007017-PA"/>
    </source>
</evidence>
<protein>
    <recommendedName>
        <fullName evidence="4">Monocarboxylate transporter</fullName>
    </recommendedName>
</protein>
<feature type="transmembrane region" description="Helical" evidence="1">
    <location>
        <begin position="120"/>
        <end position="141"/>
    </location>
</feature>
<feature type="transmembrane region" description="Helical" evidence="1">
    <location>
        <begin position="192"/>
        <end position="214"/>
    </location>
</feature>
<dbReference type="PANTHER" id="PTHR11360">
    <property type="entry name" value="MONOCARBOXYLATE TRANSPORTER"/>
    <property type="match status" value="1"/>
</dbReference>
<sequence length="216" mass="24067">MVRESSAVMLGLYFKRRRQFVEMVTLSGEGIGVALFSVILKEGVGKMGWRLGLQAVTGFVALSFFMGLLYRPASLYHPQRRAILHLKNQRKKVKEKKTHIRTPKPPFLDFTPCKSSTVRILIISASVAALGIYTPIFYMSLHGYQESYDMQDLVLVQTFLGLSIAVGVVASGSTINRVCRLSYRKFSISRQYVCQGCLTLAAISILILSAVSGYRS</sequence>
<dbReference type="InterPro" id="IPR011701">
    <property type="entry name" value="MFS"/>
</dbReference>
<evidence type="ECO:0008006" key="4">
    <source>
        <dbReference type="Google" id="ProtNLM"/>
    </source>
</evidence>
<accession>A0A1B0CQ68</accession>
<dbReference type="SUPFAM" id="SSF103473">
    <property type="entry name" value="MFS general substrate transporter"/>
    <property type="match status" value="1"/>
</dbReference>
<dbReference type="VEuPathDB" id="VectorBase:LLONM1_011249"/>
<reference evidence="2" key="1">
    <citation type="submission" date="2020-05" db="UniProtKB">
        <authorList>
            <consortium name="EnsemblMetazoa"/>
        </authorList>
    </citation>
    <scope>IDENTIFICATION</scope>
    <source>
        <strain evidence="2">Jacobina</strain>
    </source>
</reference>
<dbReference type="AlphaFoldDB" id="A0A1B0CQ68"/>
<keyword evidence="1" id="KW-0812">Transmembrane</keyword>
<name>A0A1B0CQ68_LUTLO</name>
<feature type="transmembrane region" description="Helical" evidence="1">
    <location>
        <begin position="153"/>
        <end position="171"/>
    </location>
</feature>
<dbReference type="GO" id="GO:0022857">
    <property type="term" value="F:transmembrane transporter activity"/>
    <property type="evidence" value="ECO:0007669"/>
    <property type="project" value="InterPro"/>
</dbReference>
<dbReference type="InterPro" id="IPR036259">
    <property type="entry name" value="MFS_trans_sf"/>
</dbReference>